<feature type="binding site" evidence="12">
    <location>
        <position position="75"/>
    </location>
    <ligand>
        <name>Na(+)</name>
        <dbReference type="ChEBI" id="CHEBI:29101"/>
        <note>structural</note>
    </ligand>
</feature>
<evidence type="ECO:0000256" key="11">
    <source>
        <dbReference type="ARBA" id="ARBA00035585"/>
    </source>
</evidence>
<dbReference type="PANTHER" id="PTHR28259:SF1">
    <property type="entry name" value="FLUORIDE EXPORT PROTEIN 1-RELATED"/>
    <property type="match status" value="1"/>
</dbReference>
<dbReference type="EMBL" id="SHBN01000036">
    <property type="protein sequence ID" value="RZO11656.1"/>
    <property type="molecule type" value="Genomic_DNA"/>
</dbReference>
<keyword evidence="8 12" id="KW-0472">Membrane</keyword>
<gene>
    <name evidence="12 13" type="primary">crcB</name>
    <name evidence="12" type="synonym">fluC</name>
    <name evidence="13" type="ORF">EVB01_02240</name>
</gene>
<keyword evidence="2 12" id="KW-1003">Cell membrane</keyword>
<proteinExistence type="inferred from homology"/>
<dbReference type="PANTHER" id="PTHR28259">
    <property type="entry name" value="FLUORIDE EXPORT PROTEIN 1-RELATED"/>
    <property type="match status" value="1"/>
</dbReference>
<reference evidence="13 14" key="1">
    <citation type="submission" date="2019-02" db="EMBL/GenBank/DDBJ databases">
        <title>Prokaryotic population dynamics and viral predation in marine succession experiment using metagenomics: the confinement effect.</title>
        <authorList>
            <person name="Haro-Moreno J.M."/>
            <person name="Rodriguez-Valera F."/>
            <person name="Lopez-Perez M."/>
        </authorList>
    </citation>
    <scope>NUCLEOTIDE SEQUENCE [LARGE SCALE GENOMIC DNA]</scope>
    <source>
        <strain evidence="13">MED-G168</strain>
    </source>
</reference>
<dbReference type="Proteomes" id="UP000319023">
    <property type="component" value="Unassembled WGS sequence"/>
</dbReference>
<comment type="caution">
    <text evidence="13">The sequence shown here is derived from an EMBL/GenBank/DDBJ whole genome shotgun (WGS) entry which is preliminary data.</text>
</comment>
<comment type="similarity">
    <text evidence="10 12">Belongs to the fluoride channel Fluc/FEX (TC 1.A.43) family.</text>
</comment>
<keyword evidence="9 12" id="KW-0407">Ion channel</keyword>
<dbReference type="GO" id="GO:0046872">
    <property type="term" value="F:metal ion binding"/>
    <property type="evidence" value="ECO:0007669"/>
    <property type="project" value="UniProtKB-KW"/>
</dbReference>
<feature type="transmembrane region" description="Helical" evidence="12">
    <location>
        <begin position="30"/>
        <end position="55"/>
    </location>
</feature>
<name>A0A520LRR9_9GAMM</name>
<evidence type="ECO:0000256" key="1">
    <source>
        <dbReference type="ARBA" id="ARBA00004651"/>
    </source>
</evidence>
<dbReference type="GO" id="GO:0140114">
    <property type="term" value="P:cellular detoxification of fluoride"/>
    <property type="evidence" value="ECO:0007669"/>
    <property type="project" value="UniProtKB-UniRule"/>
</dbReference>
<feature type="transmembrane region" description="Helical" evidence="12">
    <location>
        <begin position="62"/>
        <end position="81"/>
    </location>
</feature>
<evidence type="ECO:0000256" key="12">
    <source>
        <dbReference type="HAMAP-Rule" id="MF_00454"/>
    </source>
</evidence>
<organism evidence="13 14">
    <name type="scientific">SAR86 cluster bacterium</name>
    <dbReference type="NCBI Taxonomy" id="2030880"/>
    <lineage>
        <taxon>Bacteria</taxon>
        <taxon>Pseudomonadati</taxon>
        <taxon>Pseudomonadota</taxon>
        <taxon>Gammaproteobacteria</taxon>
        <taxon>SAR86 cluster</taxon>
    </lineage>
</organism>
<feature type="binding site" evidence="12">
    <location>
        <position position="72"/>
    </location>
    <ligand>
        <name>Na(+)</name>
        <dbReference type="ChEBI" id="CHEBI:29101"/>
        <note>structural</note>
    </ligand>
</feature>
<evidence type="ECO:0000313" key="13">
    <source>
        <dbReference type="EMBL" id="RZO11656.1"/>
    </source>
</evidence>
<keyword evidence="3" id="KW-0997">Cell inner membrane</keyword>
<evidence type="ECO:0000256" key="5">
    <source>
        <dbReference type="ARBA" id="ARBA00022989"/>
    </source>
</evidence>
<keyword evidence="6 12" id="KW-0915">Sodium</keyword>
<evidence type="ECO:0000256" key="8">
    <source>
        <dbReference type="ARBA" id="ARBA00023136"/>
    </source>
</evidence>
<evidence type="ECO:0000256" key="2">
    <source>
        <dbReference type="ARBA" id="ARBA00022475"/>
    </source>
</evidence>
<dbReference type="GO" id="GO:0062054">
    <property type="term" value="F:fluoride channel activity"/>
    <property type="evidence" value="ECO:0007669"/>
    <property type="project" value="UniProtKB-UniRule"/>
</dbReference>
<evidence type="ECO:0000256" key="6">
    <source>
        <dbReference type="ARBA" id="ARBA00023053"/>
    </source>
</evidence>
<comment type="function">
    <text evidence="12">Fluoride-specific ion channel. Important for reducing fluoride concentration in the cell, thus reducing its toxicity.</text>
</comment>
<evidence type="ECO:0000256" key="3">
    <source>
        <dbReference type="ARBA" id="ARBA00022519"/>
    </source>
</evidence>
<protein>
    <recommendedName>
        <fullName evidence="12">Fluoride-specific ion channel FluC</fullName>
    </recommendedName>
</protein>
<dbReference type="GO" id="GO:0005886">
    <property type="term" value="C:plasma membrane"/>
    <property type="evidence" value="ECO:0007669"/>
    <property type="project" value="UniProtKB-SubCell"/>
</dbReference>
<accession>A0A520LRR9</accession>
<comment type="activity regulation">
    <text evidence="12">Na(+) is not transported, but it plays an essential structural role and its presence is essential for fluoride channel function.</text>
</comment>
<dbReference type="Pfam" id="PF02537">
    <property type="entry name" value="CRCB"/>
    <property type="match status" value="1"/>
</dbReference>
<keyword evidence="12" id="KW-0813">Transport</keyword>
<dbReference type="HAMAP" id="MF_00454">
    <property type="entry name" value="FluC"/>
    <property type="match status" value="1"/>
</dbReference>
<evidence type="ECO:0000256" key="9">
    <source>
        <dbReference type="ARBA" id="ARBA00023303"/>
    </source>
</evidence>
<comment type="catalytic activity">
    <reaction evidence="11">
        <text>fluoride(in) = fluoride(out)</text>
        <dbReference type="Rhea" id="RHEA:76159"/>
        <dbReference type="ChEBI" id="CHEBI:17051"/>
    </reaction>
    <physiologicalReaction direction="left-to-right" evidence="11">
        <dbReference type="Rhea" id="RHEA:76160"/>
    </physiologicalReaction>
</comment>
<evidence type="ECO:0000313" key="14">
    <source>
        <dbReference type="Proteomes" id="UP000319023"/>
    </source>
</evidence>
<keyword evidence="5 12" id="KW-1133">Transmembrane helix</keyword>
<evidence type="ECO:0000256" key="10">
    <source>
        <dbReference type="ARBA" id="ARBA00035120"/>
    </source>
</evidence>
<dbReference type="InterPro" id="IPR003691">
    <property type="entry name" value="FluC"/>
</dbReference>
<evidence type="ECO:0000256" key="7">
    <source>
        <dbReference type="ARBA" id="ARBA00023065"/>
    </source>
</evidence>
<sequence length="121" mass="13416">MTKFFLIACGGALGAPLRYIINDLMKNLYFFTLPTGIMLVNFIGCFCIGIAMAYISDLKSNIYFFLIIGFLGSFTTMSAFSQQTIELLYNGKEFNALIYVVASIASCLIGTFLAYSLFKNT</sequence>
<dbReference type="AlphaFoldDB" id="A0A520LRR9"/>
<evidence type="ECO:0000256" key="4">
    <source>
        <dbReference type="ARBA" id="ARBA00022692"/>
    </source>
</evidence>
<dbReference type="NCBIfam" id="TIGR00494">
    <property type="entry name" value="crcB"/>
    <property type="match status" value="1"/>
</dbReference>
<keyword evidence="12" id="KW-0479">Metal-binding</keyword>
<comment type="subcellular location">
    <subcellularLocation>
        <location evidence="1 12">Cell membrane</location>
        <topology evidence="1 12">Multi-pass membrane protein</topology>
    </subcellularLocation>
</comment>
<keyword evidence="7 12" id="KW-0406">Ion transport</keyword>
<feature type="transmembrane region" description="Helical" evidence="12">
    <location>
        <begin position="96"/>
        <end position="118"/>
    </location>
</feature>
<keyword evidence="4 12" id="KW-0812">Transmembrane</keyword>